<dbReference type="PANTHER" id="PTHR24394">
    <property type="entry name" value="ZINC FINGER PROTEIN"/>
    <property type="match status" value="1"/>
</dbReference>
<feature type="compositionally biased region" description="Polar residues" evidence="8">
    <location>
        <begin position="484"/>
        <end position="494"/>
    </location>
</feature>
<evidence type="ECO:0000313" key="10">
    <source>
        <dbReference type="EMBL" id="CAL8076356.1"/>
    </source>
</evidence>
<evidence type="ECO:0000256" key="5">
    <source>
        <dbReference type="ARBA" id="ARBA00022833"/>
    </source>
</evidence>
<keyword evidence="2" id="KW-0479">Metal-binding</keyword>
<comment type="subcellular location">
    <subcellularLocation>
        <location evidence="1">Nucleus</location>
    </subcellularLocation>
</comment>
<keyword evidence="4 7" id="KW-0863">Zinc-finger</keyword>
<feature type="region of interest" description="Disordered" evidence="8">
    <location>
        <begin position="1"/>
        <end position="25"/>
    </location>
</feature>
<name>A0ABP1PX26_9HEXA</name>
<feature type="compositionally biased region" description="Low complexity" evidence="8">
    <location>
        <begin position="461"/>
        <end position="483"/>
    </location>
</feature>
<feature type="compositionally biased region" description="Low complexity" evidence="8">
    <location>
        <begin position="390"/>
        <end position="401"/>
    </location>
</feature>
<organism evidence="10 11">
    <name type="scientific">Orchesella dallaii</name>
    <dbReference type="NCBI Taxonomy" id="48710"/>
    <lineage>
        <taxon>Eukaryota</taxon>
        <taxon>Metazoa</taxon>
        <taxon>Ecdysozoa</taxon>
        <taxon>Arthropoda</taxon>
        <taxon>Hexapoda</taxon>
        <taxon>Collembola</taxon>
        <taxon>Entomobryomorpha</taxon>
        <taxon>Entomobryoidea</taxon>
        <taxon>Orchesellidae</taxon>
        <taxon>Orchesellinae</taxon>
        <taxon>Orchesella</taxon>
    </lineage>
</organism>
<evidence type="ECO:0000256" key="4">
    <source>
        <dbReference type="ARBA" id="ARBA00022771"/>
    </source>
</evidence>
<dbReference type="SUPFAM" id="SSF57667">
    <property type="entry name" value="beta-beta-alpha zinc fingers"/>
    <property type="match status" value="1"/>
</dbReference>
<dbReference type="InterPro" id="IPR013087">
    <property type="entry name" value="Znf_C2H2_type"/>
</dbReference>
<dbReference type="Gene3D" id="3.30.160.60">
    <property type="entry name" value="Classic Zinc Finger"/>
    <property type="match status" value="2"/>
</dbReference>
<evidence type="ECO:0000259" key="9">
    <source>
        <dbReference type="PROSITE" id="PS50157"/>
    </source>
</evidence>
<feature type="domain" description="C2H2-type" evidence="9">
    <location>
        <begin position="280"/>
        <end position="308"/>
    </location>
</feature>
<dbReference type="EMBL" id="CAXLJM020000011">
    <property type="protein sequence ID" value="CAL8076356.1"/>
    <property type="molecule type" value="Genomic_DNA"/>
</dbReference>
<feature type="domain" description="C2H2-type" evidence="9">
    <location>
        <begin position="404"/>
        <end position="427"/>
    </location>
</feature>
<evidence type="ECO:0000256" key="1">
    <source>
        <dbReference type="ARBA" id="ARBA00004123"/>
    </source>
</evidence>
<reference evidence="10 11" key="1">
    <citation type="submission" date="2024-08" db="EMBL/GenBank/DDBJ databases">
        <authorList>
            <person name="Cucini C."/>
            <person name="Frati F."/>
        </authorList>
    </citation>
    <scope>NUCLEOTIDE SEQUENCE [LARGE SCALE GENOMIC DNA]</scope>
</reference>
<keyword evidence="11" id="KW-1185">Reference proteome</keyword>
<evidence type="ECO:0000256" key="2">
    <source>
        <dbReference type="ARBA" id="ARBA00022723"/>
    </source>
</evidence>
<feature type="region of interest" description="Disordered" evidence="8">
    <location>
        <begin position="456"/>
        <end position="572"/>
    </location>
</feature>
<proteinExistence type="predicted"/>
<feature type="compositionally biased region" description="Acidic residues" evidence="8">
    <location>
        <begin position="181"/>
        <end position="191"/>
    </location>
</feature>
<evidence type="ECO:0000256" key="8">
    <source>
        <dbReference type="SAM" id="MobiDB-lite"/>
    </source>
</evidence>
<keyword evidence="3" id="KW-0677">Repeat</keyword>
<evidence type="ECO:0000256" key="3">
    <source>
        <dbReference type="ARBA" id="ARBA00022737"/>
    </source>
</evidence>
<dbReference type="SMART" id="SM00355">
    <property type="entry name" value="ZnF_C2H2"/>
    <property type="match status" value="4"/>
</dbReference>
<dbReference type="PROSITE" id="PS50157">
    <property type="entry name" value="ZINC_FINGER_C2H2_2"/>
    <property type="match status" value="3"/>
</dbReference>
<evidence type="ECO:0000313" key="11">
    <source>
        <dbReference type="Proteomes" id="UP001642540"/>
    </source>
</evidence>
<dbReference type="InterPro" id="IPR036236">
    <property type="entry name" value="Znf_C2H2_sf"/>
</dbReference>
<keyword evidence="6" id="KW-0539">Nucleus</keyword>
<gene>
    <name evidence="10" type="ORF">ODALV1_LOCUS3444</name>
</gene>
<dbReference type="PROSITE" id="PS00028">
    <property type="entry name" value="ZINC_FINGER_C2H2_1"/>
    <property type="match status" value="3"/>
</dbReference>
<feature type="domain" description="C2H2-type" evidence="9">
    <location>
        <begin position="195"/>
        <end position="223"/>
    </location>
</feature>
<dbReference type="PANTHER" id="PTHR24394:SF29">
    <property type="entry name" value="MYONEURIN"/>
    <property type="match status" value="1"/>
</dbReference>
<keyword evidence="5" id="KW-0862">Zinc</keyword>
<evidence type="ECO:0000256" key="6">
    <source>
        <dbReference type="ARBA" id="ARBA00023242"/>
    </source>
</evidence>
<evidence type="ECO:0000256" key="7">
    <source>
        <dbReference type="PROSITE-ProRule" id="PRU00042"/>
    </source>
</evidence>
<feature type="region of interest" description="Disordered" evidence="8">
    <location>
        <begin position="361"/>
        <end position="401"/>
    </location>
</feature>
<sequence length="572" mass="63168">MEDSNTMSPPPKTKINFEEDGKDEDNSNVVCTVKPVPEKFICFVCKEILLRTLDGLIRHILINHTEVLVDDLVQFPESQQDDSIAKSQTLPVTTGSDKGDSYYLSILLISSENIAIENDSIRGARGAAFHPDCSTSNSQMEEQQHSISNDPGTSKTTAKQLTPTNNNEEENVGEGNKAEDDLGEGDLDKDGDEPYPCPMFCGSVFYSKELLSLHVLNHHGHRNTITELVIKNTSQTPTTPTTLQAHSFSIVIMSSTSQTDPVEPEEGDYNGEVNDDVEPYICYGCLMPFYSTDRLLEHIRRFHVGQDFKFLKFLLQRTFEEYRSNNFKTDRQPPTTRTTSELEPIAMYANEVEVLSGALESDSTTSIAVQEEPPESAPAEHEKEGSCAPSEVSDSSSVSSVKPFSCKICNKAVRRLDNLRRHLKNVHEMPVKVVNKYASEAHAEYNKNKLASTQMKLQKISPNSSSAVMSNSTNSQPSTSSSTRVNRSDTVVKSSTRKSRGTKRKPLIISEPRSLGSRKSARLFEKQQRARSISSKGEVDGETRTAIGSESFPACGESSESSRGPIGTTDGK</sequence>
<dbReference type="Pfam" id="PF00096">
    <property type="entry name" value="zf-C2H2"/>
    <property type="match status" value="1"/>
</dbReference>
<feature type="compositionally biased region" description="Polar residues" evidence="8">
    <location>
        <begin position="133"/>
        <end position="164"/>
    </location>
</feature>
<feature type="region of interest" description="Disordered" evidence="8">
    <location>
        <begin position="127"/>
        <end position="191"/>
    </location>
</feature>
<feature type="compositionally biased region" description="Basic residues" evidence="8">
    <location>
        <begin position="495"/>
        <end position="506"/>
    </location>
</feature>
<accession>A0ABP1PX26</accession>
<dbReference type="Proteomes" id="UP001642540">
    <property type="component" value="Unassembled WGS sequence"/>
</dbReference>
<comment type="caution">
    <text evidence="10">The sequence shown here is derived from an EMBL/GenBank/DDBJ whole genome shotgun (WGS) entry which is preliminary data.</text>
</comment>
<protein>
    <recommendedName>
        <fullName evidence="9">C2H2-type domain-containing protein</fullName>
    </recommendedName>
</protein>